<dbReference type="PANTHER" id="PTHR40462">
    <property type="entry name" value="CHROMOSOME 1, WHOLE GENOME SHOTGUN SEQUENCE"/>
    <property type="match status" value="1"/>
</dbReference>
<evidence type="ECO:0000313" key="3">
    <source>
        <dbReference type="Proteomes" id="UP001321749"/>
    </source>
</evidence>
<feature type="compositionally biased region" description="Low complexity" evidence="1">
    <location>
        <begin position="14"/>
        <end position="32"/>
    </location>
</feature>
<reference evidence="2" key="2">
    <citation type="submission" date="2023-06" db="EMBL/GenBank/DDBJ databases">
        <authorList>
            <consortium name="Lawrence Berkeley National Laboratory"/>
            <person name="Mondo S.J."/>
            <person name="Hensen N."/>
            <person name="Bonometti L."/>
            <person name="Westerberg I."/>
            <person name="Brannstrom I.O."/>
            <person name="Guillou S."/>
            <person name="Cros-Aarteil S."/>
            <person name="Calhoun S."/>
            <person name="Haridas S."/>
            <person name="Kuo A."/>
            <person name="Pangilinan J."/>
            <person name="Riley R."/>
            <person name="Labutti K."/>
            <person name="Andreopoulos B."/>
            <person name="Lipzen A."/>
            <person name="Chen C."/>
            <person name="Yanf M."/>
            <person name="Daum C."/>
            <person name="Ng V."/>
            <person name="Clum A."/>
            <person name="Steindorff A."/>
            <person name="Ohm R."/>
            <person name="Martin F."/>
            <person name="Silar P."/>
            <person name="Natvig D."/>
            <person name="Lalanne C."/>
            <person name="Gautier V."/>
            <person name="Ament-Velasquez S.L."/>
            <person name="Kruys A."/>
            <person name="Hutchinson M.I."/>
            <person name="Powell A.J."/>
            <person name="Barry K."/>
            <person name="Miller A.N."/>
            <person name="Grigoriev I.V."/>
            <person name="Debuchy R."/>
            <person name="Gladieux P."/>
            <person name="Thoren M.H."/>
            <person name="Johannesson H."/>
        </authorList>
    </citation>
    <scope>NUCLEOTIDE SEQUENCE</scope>
    <source>
        <strain evidence="2">PSN324</strain>
    </source>
</reference>
<dbReference type="Proteomes" id="UP001321749">
    <property type="component" value="Unassembled WGS sequence"/>
</dbReference>
<dbReference type="PANTHER" id="PTHR40462:SF1">
    <property type="entry name" value="EXPRESSED PROTEIN"/>
    <property type="match status" value="1"/>
</dbReference>
<name>A0AAV9HJ61_9PEZI</name>
<dbReference type="AlphaFoldDB" id="A0AAV9HJ61"/>
<dbReference type="EMBL" id="MU865030">
    <property type="protein sequence ID" value="KAK4459703.1"/>
    <property type="molecule type" value="Genomic_DNA"/>
</dbReference>
<accession>A0AAV9HJ61</accession>
<sequence length="110" mass="11427">MDSLKNLVGGGNNTQSHSTTGETGTGATASGSSSGGFMGKLNEMAGGGKKSEKNEDTLDKGVDWVQENVLGQGPQNNESAIEQAKDEQISDFIRGQYKGSTGKEFPVADK</sequence>
<reference evidence="2" key="1">
    <citation type="journal article" date="2023" name="Mol. Phylogenet. Evol.">
        <title>Genome-scale phylogeny and comparative genomics of the fungal order Sordariales.</title>
        <authorList>
            <person name="Hensen N."/>
            <person name="Bonometti L."/>
            <person name="Westerberg I."/>
            <person name="Brannstrom I.O."/>
            <person name="Guillou S."/>
            <person name="Cros-Aarteil S."/>
            <person name="Calhoun S."/>
            <person name="Haridas S."/>
            <person name="Kuo A."/>
            <person name="Mondo S."/>
            <person name="Pangilinan J."/>
            <person name="Riley R."/>
            <person name="LaButti K."/>
            <person name="Andreopoulos B."/>
            <person name="Lipzen A."/>
            <person name="Chen C."/>
            <person name="Yan M."/>
            <person name="Daum C."/>
            <person name="Ng V."/>
            <person name="Clum A."/>
            <person name="Steindorff A."/>
            <person name="Ohm R.A."/>
            <person name="Martin F."/>
            <person name="Silar P."/>
            <person name="Natvig D.O."/>
            <person name="Lalanne C."/>
            <person name="Gautier V."/>
            <person name="Ament-Velasquez S.L."/>
            <person name="Kruys A."/>
            <person name="Hutchinson M.I."/>
            <person name="Powell A.J."/>
            <person name="Barry K."/>
            <person name="Miller A.N."/>
            <person name="Grigoriev I.V."/>
            <person name="Debuchy R."/>
            <person name="Gladieux P."/>
            <person name="Hiltunen Thoren M."/>
            <person name="Johannesson H."/>
        </authorList>
    </citation>
    <scope>NUCLEOTIDE SEQUENCE</scope>
    <source>
        <strain evidence="2">PSN324</strain>
    </source>
</reference>
<organism evidence="2 3">
    <name type="scientific">Cladorrhinum samala</name>
    <dbReference type="NCBI Taxonomy" id="585594"/>
    <lineage>
        <taxon>Eukaryota</taxon>
        <taxon>Fungi</taxon>
        <taxon>Dikarya</taxon>
        <taxon>Ascomycota</taxon>
        <taxon>Pezizomycotina</taxon>
        <taxon>Sordariomycetes</taxon>
        <taxon>Sordariomycetidae</taxon>
        <taxon>Sordariales</taxon>
        <taxon>Podosporaceae</taxon>
        <taxon>Cladorrhinum</taxon>
    </lineage>
</organism>
<feature type="compositionally biased region" description="Basic and acidic residues" evidence="1">
    <location>
        <begin position="49"/>
        <end position="62"/>
    </location>
</feature>
<comment type="caution">
    <text evidence="2">The sequence shown here is derived from an EMBL/GenBank/DDBJ whole genome shotgun (WGS) entry which is preliminary data.</text>
</comment>
<proteinExistence type="predicted"/>
<evidence type="ECO:0008006" key="4">
    <source>
        <dbReference type="Google" id="ProtNLM"/>
    </source>
</evidence>
<feature type="region of interest" description="Disordered" evidence="1">
    <location>
        <begin position="1"/>
        <end position="87"/>
    </location>
</feature>
<protein>
    <recommendedName>
        <fullName evidence="4">DNA damage-responsive protein 48</fullName>
    </recommendedName>
</protein>
<evidence type="ECO:0000313" key="2">
    <source>
        <dbReference type="EMBL" id="KAK4459703.1"/>
    </source>
</evidence>
<gene>
    <name evidence="2" type="ORF">QBC42DRAFT_273917</name>
</gene>
<keyword evidence="3" id="KW-1185">Reference proteome</keyword>
<evidence type="ECO:0000256" key="1">
    <source>
        <dbReference type="SAM" id="MobiDB-lite"/>
    </source>
</evidence>